<evidence type="ECO:0000256" key="3">
    <source>
        <dbReference type="ARBA" id="ARBA00022491"/>
    </source>
</evidence>
<dbReference type="EMBL" id="AP023366">
    <property type="protein sequence ID" value="BCJ87862.1"/>
    <property type="molecule type" value="Genomic_DNA"/>
</dbReference>
<name>A0A7I8DEZ3_9BACL</name>
<gene>
    <name evidence="8" type="ORF">skT53_28470</name>
</gene>
<dbReference type="InterPro" id="IPR007412">
    <property type="entry name" value="FlgM"/>
</dbReference>
<evidence type="ECO:0000256" key="1">
    <source>
        <dbReference type="ARBA" id="ARBA00005322"/>
    </source>
</evidence>
<sequence>MKVNENGGVNSVQPYKKATAYSKTEKYVAGDGRTDELSISSEAMELSRDRTNAVERERVEQIKQAVQSGTYTIDVHKIADKMARYLLGE</sequence>
<evidence type="ECO:0000313" key="9">
    <source>
        <dbReference type="Proteomes" id="UP000593802"/>
    </source>
</evidence>
<comment type="similarity">
    <text evidence="1">Belongs to the FlgM family.</text>
</comment>
<evidence type="ECO:0000256" key="5">
    <source>
        <dbReference type="ARBA" id="ARBA00023015"/>
    </source>
</evidence>
<evidence type="ECO:0000259" key="7">
    <source>
        <dbReference type="Pfam" id="PF04316"/>
    </source>
</evidence>
<dbReference type="Pfam" id="PF04316">
    <property type="entry name" value="FlgM"/>
    <property type="match status" value="1"/>
</dbReference>
<evidence type="ECO:0000256" key="2">
    <source>
        <dbReference type="ARBA" id="ARBA00017823"/>
    </source>
</evidence>
<protein>
    <recommendedName>
        <fullName evidence="2">Negative regulator of flagellin synthesis</fullName>
    </recommendedName>
</protein>
<organism evidence="8 9">
    <name type="scientific">Effusibacillus dendaii</name>
    <dbReference type="NCBI Taxonomy" id="2743772"/>
    <lineage>
        <taxon>Bacteria</taxon>
        <taxon>Bacillati</taxon>
        <taxon>Bacillota</taxon>
        <taxon>Bacilli</taxon>
        <taxon>Bacillales</taxon>
        <taxon>Alicyclobacillaceae</taxon>
        <taxon>Effusibacillus</taxon>
    </lineage>
</organism>
<keyword evidence="5" id="KW-0805">Transcription regulation</keyword>
<proteinExistence type="inferred from homology"/>
<keyword evidence="3" id="KW-0678">Repressor</keyword>
<keyword evidence="6" id="KW-0804">Transcription</keyword>
<dbReference type="RefSeq" id="WP_200758315.1">
    <property type="nucleotide sequence ID" value="NZ_AP023366.1"/>
</dbReference>
<dbReference type="SUPFAM" id="SSF101498">
    <property type="entry name" value="Anti-sigma factor FlgM"/>
    <property type="match status" value="1"/>
</dbReference>
<accession>A0A7I8DEZ3</accession>
<dbReference type="KEGG" id="eff:skT53_28470"/>
<dbReference type="InterPro" id="IPR035890">
    <property type="entry name" value="Anti-sigma-28_factor_FlgM_sf"/>
</dbReference>
<feature type="domain" description="Anti-sigma-28 factor FlgM C-terminal" evidence="7">
    <location>
        <begin position="35"/>
        <end position="83"/>
    </location>
</feature>
<dbReference type="GO" id="GO:0045892">
    <property type="term" value="P:negative regulation of DNA-templated transcription"/>
    <property type="evidence" value="ECO:0007669"/>
    <property type="project" value="InterPro"/>
</dbReference>
<dbReference type="NCBIfam" id="TIGR03824">
    <property type="entry name" value="FlgM_jcvi"/>
    <property type="match status" value="1"/>
</dbReference>
<reference evidence="8 9" key="1">
    <citation type="submission" date="2020-08" db="EMBL/GenBank/DDBJ databases">
        <title>Complete Genome Sequence of Effusibacillus dendaii Strain skT53, Isolated from Farmland soil.</title>
        <authorList>
            <person name="Konishi T."/>
            <person name="Kawasaki H."/>
        </authorList>
    </citation>
    <scope>NUCLEOTIDE SEQUENCE [LARGE SCALE GENOMIC DNA]</scope>
    <source>
        <strain evidence="9">skT53</strain>
    </source>
</reference>
<keyword evidence="4" id="KW-1005">Bacterial flagellum biogenesis</keyword>
<evidence type="ECO:0000256" key="6">
    <source>
        <dbReference type="ARBA" id="ARBA00023163"/>
    </source>
</evidence>
<dbReference type="Proteomes" id="UP000593802">
    <property type="component" value="Chromosome"/>
</dbReference>
<dbReference type="GO" id="GO:0044781">
    <property type="term" value="P:bacterial-type flagellum organization"/>
    <property type="evidence" value="ECO:0007669"/>
    <property type="project" value="UniProtKB-KW"/>
</dbReference>
<evidence type="ECO:0000256" key="4">
    <source>
        <dbReference type="ARBA" id="ARBA00022795"/>
    </source>
</evidence>
<dbReference type="AlphaFoldDB" id="A0A7I8DEZ3"/>
<dbReference type="InterPro" id="IPR031316">
    <property type="entry name" value="FlgM_C"/>
</dbReference>
<evidence type="ECO:0000313" key="8">
    <source>
        <dbReference type="EMBL" id="BCJ87862.1"/>
    </source>
</evidence>
<keyword evidence="9" id="KW-1185">Reference proteome</keyword>